<organism evidence="2 3">
    <name type="scientific">Linderina pennispora</name>
    <dbReference type="NCBI Taxonomy" id="61395"/>
    <lineage>
        <taxon>Eukaryota</taxon>
        <taxon>Fungi</taxon>
        <taxon>Fungi incertae sedis</taxon>
        <taxon>Zoopagomycota</taxon>
        <taxon>Kickxellomycotina</taxon>
        <taxon>Kickxellomycetes</taxon>
        <taxon>Kickxellales</taxon>
        <taxon>Kickxellaceae</taxon>
        <taxon>Linderina</taxon>
    </lineage>
</organism>
<dbReference type="GeneID" id="63803666"/>
<gene>
    <name evidence="2" type="ORF">DL89DRAFT_266248</name>
</gene>
<evidence type="ECO:0000256" key="1">
    <source>
        <dbReference type="SAM" id="MobiDB-lite"/>
    </source>
</evidence>
<feature type="compositionally biased region" description="Low complexity" evidence="1">
    <location>
        <begin position="71"/>
        <end position="85"/>
    </location>
</feature>
<sequence>AVAIPSATLNPQQAAALASLSAAQAEINAAAAAHVDANRASQAAALHSESVAAHHQTASDDLGGLEDDVESASGHSSSKGHSSSNGASQIAGSMLAVVAMAWFLGFSPSLHTPFSVNSYSNHRFWLFLLVCVDSNECNFSPKSILGRWRAV</sequence>
<dbReference type="Proteomes" id="UP000193922">
    <property type="component" value="Unassembled WGS sequence"/>
</dbReference>
<protein>
    <submittedName>
        <fullName evidence="2">Uncharacterized protein</fullName>
    </submittedName>
</protein>
<name>A0A1Y1WD27_9FUNG</name>
<evidence type="ECO:0000313" key="3">
    <source>
        <dbReference type="Proteomes" id="UP000193922"/>
    </source>
</evidence>
<keyword evidence="3" id="KW-1185">Reference proteome</keyword>
<dbReference type="RefSeq" id="XP_040744753.1">
    <property type="nucleotide sequence ID" value="XM_040887018.1"/>
</dbReference>
<accession>A0A1Y1WD27</accession>
<feature type="region of interest" description="Disordered" evidence="1">
    <location>
        <begin position="46"/>
        <end position="85"/>
    </location>
</feature>
<dbReference type="AlphaFoldDB" id="A0A1Y1WD27"/>
<reference evidence="2 3" key="1">
    <citation type="submission" date="2016-07" db="EMBL/GenBank/DDBJ databases">
        <title>Pervasive Adenine N6-methylation of Active Genes in Fungi.</title>
        <authorList>
            <consortium name="DOE Joint Genome Institute"/>
            <person name="Mondo S.J."/>
            <person name="Dannebaum R.O."/>
            <person name="Kuo R.C."/>
            <person name="Labutti K."/>
            <person name="Haridas S."/>
            <person name="Kuo A."/>
            <person name="Salamov A."/>
            <person name="Ahrendt S.R."/>
            <person name="Lipzen A."/>
            <person name="Sullivan W."/>
            <person name="Andreopoulos W.B."/>
            <person name="Clum A."/>
            <person name="Lindquist E."/>
            <person name="Daum C."/>
            <person name="Ramamoorthy G.K."/>
            <person name="Gryganskyi A."/>
            <person name="Culley D."/>
            <person name="Magnuson J.K."/>
            <person name="James T.Y."/>
            <person name="O'Malley M.A."/>
            <person name="Stajich J.E."/>
            <person name="Spatafora J.W."/>
            <person name="Visel A."/>
            <person name="Grigoriev I.V."/>
        </authorList>
    </citation>
    <scope>NUCLEOTIDE SEQUENCE [LARGE SCALE GENOMIC DNA]</scope>
    <source>
        <strain evidence="2 3">ATCC 12442</strain>
    </source>
</reference>
<evidence type="ECO:0000313" key="2">
    <source>
        <dbReference type="EMBL" id="ORX71238.1"/>
    </source>
</evidence>
<feature type="non-terminal residue" evidence="2">
    <location>
        <position position="1"/>
    </location>
</feature>
<dbReference type="EMBL" id="MCFD01000004">
    <property type="protein sequence ID" value="ORX71238.1"/>
    <property type="molecule type" value="Genomic_DNA"/>
</dbReference>
<comment type="caution">
    <text evidence="2">The sequence shown here is derived from an EMBL/GenBank/DDBJ whole genome shotgun (WGS) entry which is preliminary data.</text>
</comment>
<proteinExistence type="predicted"/>